<keyword evidence="3" id="KW-1185">Reference proteome</keyword>
<dbReference type="PANTHER" id="PTHR35585:SF1">
    <property type="entry name" value="HHE DOMAIN PROTEIN (AFU_ORTHOLOGUE AFUA_4G00730)"/>
    <property type="match status" value="1"/>
</dbReference>
<name>A0A0G4IQT7_PLABS</name>
<gene>
    <name evidence="2" type="ORF">PBRA_005848</name>
</gene>
<dbReference type="Proteomes" id="UP000039324">
    <property type="component" value="Unassembled WGS sequence"/>
</dbReference>
<evidence type="ECO:0000259" key="1">
    <source>
        <dbReference type="Pfam" id="PF01814"/>
    </source>
</evidence>
<dbReference type="STRING" id="37360.A0A0G4IQT7"/>
<proteinExistence type="predicted"/>
<organism evidence="2 3">
    <name type="scientific">Plasmodiophora brassicae</name>
    <name type="common">Clubroot disease agent</name>
    <dbReference type="NCBI Taxonomy" id="37360"/>
    <lineage>
        <taxon>Eukaryota</taxon>
        <taxon>Sar</taxon>
        <taxon>Rhizaria</taxon>
        <taxon>Endomyxa</taxon>
        <taxon>Phytomyxea</taxon>
        <taxon>Plasmodiophorida</taxon>
        <taxon>Plasmodiophoridae</taxon>
        <taxon>Plasmodiophora</taxon>
    </lineage>
</organism>
<dbReference type="PANTHER" id="PTHR35585">
    <property type="entry name" value="HHE DOMAIN PROTEIN (AFU_ORTHOLOGUE AFUA_4G00730)"/>
    <property type="match status" value="1"/>
</dbReference>
<protein>
    <recommendedName>
        <fullName evidence="1">Hemerythrin-like domain-containing protein</fullName>
    </recommendedName>
</protein>
<reference evidence="2 3" key="1">
    <citation type="submission" date="2015-02" db="EMBL/GenBank/DDBJ databases">
        <authorList>
            <person name="Chooi Y.-H."/>
        </authorList>
    </citation>
    <scope>NUCLEOTIDE SEQUENCE [LARGE SCALE GENOMIC DNA]</scope>
    <source>
        <strain evidence="2">E3</strain>
    </source>
</reference>
<accession>A0A0G4IQT7</accession>
<dbReference type="InterPro" id="IPR012312">
    <property type="entry name" value="Hemerythrin-like"/>
</dbReference>
<feature type="domain" description="Hemerythrin-like" evidence="1">
    <location>
        <begin position="36"/>
        <end position="141"/>
    </location>
</feature>
<dbReference type="AlphaFoldDB" id="A0A0G4IQT7"/>
<dbReference type="Pfam" id="PF01814">
    <property type="entry name" value="Hemerythrin"/>
    <property type="match status" value="1"/>
</dbReference>
<evidence type="ECO:0000313" key="3">
    <source>
        <dbReference type="Proteomes" id="UP000039324"/>
    </source>
</evidence>
<dbReference type="OrthoDB" id="9983919at2759"/>
<evidence type="ECO:0000313" key="2">
    <source>
        <dbReference type="EMBL" id="CEO97733.1"/>
    </source>
</evidence>
<sequence length="246" mass="28226">MRPTRLGRRWHRRQVVPNASYAYQRTDGIHPIREDIVHDALEDHEAMRQIYDEVCRSAAPQAGGKWFNQFVWTYCRHSYAENVVLYTLLGTMGDRGRALADQGHAEHVRLMYDLQRVVSDRDMKRFDAFYRTLRDHMEFEEGPNGVLHHLQQNFASRDQWRLASLEYAMAKAHAPTRPHAPLTANPGVVERARALLLQGPIDKLKDCFTEFPALHELQVQEPLLKPILAKDDNAGAGRKVPASGPQ</sequence>
<dbReference type="EMBL" id="CDSF01000080">
    <property type="protein sequence ID" value="CEO97733.1"/>
    <property type="molecule type" value="Genomic_DNA"/>
</dbReference>